<organism evidence="1 2">
    <name type="scientific">Spiromyces aspiralis</name>
    <dbReference type="NCBI Taxonomy" id="68401"/>
    <lineage>
        <taxon>Eukaryota</taxon>
        <taxon>Fungi</taxon>
        <taxon>Fungi incertae sedis</taxon>
        <taxon>Zoopagomycota</taxon>
        <taxon>Kickxellomycotina</taxon>
        <taxon>Kickxellomycetes</taxon>
        <taxon>Kickxellales</taxon>
        <taxon>Kickxellaceae</taxon>
        <taxon>Spiromyces</taxon>
    </lineage>
</organism>
<dbReference type="Proteomes" id="UP001145114">
    <property type="component" value="Unassembled WGS sequence"/>
</dbReference>
<evidence type="ECO:0000313" key="1">
    <source>
        <dbReference type="EMBL" id="KAJ1673980.1"/>
    </source>
</evidence>
<evidence type="ECO:0000313" key="2">
    <source>
        <dbReference type="Proteomes" id="UP001145114"/>
    </source>
</evidence>
<keyword evidence="2" id="KW-1185">Reference proteome</keyword>
<gene>
    <name evidence="1" type="primary">sed5_1</name>
    <name evidence="1" type="ORF">EV182_004206</name>
</gene>
<name>A0ACC1HDA8_9FUNG</name>
<comment type="caution">
    <text evidence="1">The sequence shown here is derived from an EMBL/GenBank/DDBJ whole genome shotgun (WGS) entry which is preliminary data.</text>
</comment>
<sequence length="201" mass="22504">MPDILRTRNLQNRTDEFRSLTSVLRSRQAKSKSQQQQSTPPAPPRPSQSAHSQFSRQAIEIGLEIKQVAQELEQLALLARRKTLFDDRSTEIANLTNKVKGRIAGINTKITTLQRTSQSQPTKQRQLAEHNANVVMSLQSQLATTSTTFKDVLELRSQNLKASSDRRDQLMVPNKGPGFISSGKQTLRIGVAVLQCGRLHH</sequence>
<accession>A0ACC1HDA8</accession>
<proteinExistence type="predicted"/>
<reference evidence="1" key="1">
    <citation type="submission" date="2022-06" db="EMBL/GenBank/DDBJ databases">
        <title>Phylogenomic reconstructions and comparative analyses of Kickxellomycotina fungi.</title>
        <authorList>
            <person name="Reynolds N.K."/>
            <person name="Stajich J.E."/>
            <person name="Barry K."/>
            <person name="Grigoriev I.V."/>
            <person name="Crous P."/>
            <person name="Smith M.E."/>
        </authorList>
    </citation>
    <scope>NUCLEOTIDE SEQUENCE</scope>
    <source>
        <strain evidence="1">RSA 2271</strain>
    </source>
</reference>
<protein>
    <submittedName>
        <fullName evidence="1">Integral membrane protein SED5</fullName>
    </submittedName>
</protein>
<dbReference type="EMBL" id="JAMZIH010006386">
    <property type="protein sequence ID" value="KAJ1673980.1"/>
    <property type="molecule type" value="Genomic_DNA"/>
</dbReference>